<dbReference type="Proteomes" id="UP000245207">
    <property type="component" value="Unassembled WGS sequence"/>
</dbReference>
<dbReference type="SMART" id="SM00360">
    <property type="entry name" value="RRM"/>
    <property type="match status" value="3"/>
</dbReference>
<organism evidence="7 8">
    <name type="scientific">Artemisia annua</name>
    <name type="common">Sweet wormwood</name>
    <dbReference type="NCBI Taxonomy" id="35608"/>
    <lineage>
        <taxon>Eukaryota</taxon>
        <taxon>Viridiplantae</taxon>
        <taxon>Streptophyta</taxon>
        <taxon>Embryophyta</taxon>
        <taxon>Tracheophyta</taxon>
        <taxon>Spermatophyta</taxon>
        <taxon>Magnoliopsida</taxon>
        <taxon>eudicotyledons</taxon>
        <taxon>Gunneridae</taxon>
        <taxon>Pentapetalae</taxon>
        <taxon>asterids</taxon>
        <taxon>campanulids</taxon>
        <taxon>Asterales</taxon>
        <taxon>Asteraceae</taxon>
        <taxon>Asteroideae</taxon>
        <taxon>Anthemideae</taxon>
        <taxon>Artemisiinae</taxon>
        <taxon>Artemisia</taxon>
    </lineage>
</organism>
<dbReference type="AlphaFoldDB" id="A0A2U1PVA3"/>
<evidence type="ECO:0000259" key="6">
    <source>
        <dbReference type="PROSITE" id="PS50102"/>
    </source>
</evidence>
<reference evidence="7 8" key="1">
    <citation type="journal article" date="2018" name="Mol. Plant">
        <title>The genome of Artemisia annua provides insight into the evolution of Asteraceae family and artemisinin biosynthesis.</title>
        <authorList>
            <person name="Shen Q."/>
            <person name="Zhang L."/>
            <person name="Liao Z."/>
            <person name="Wang S."/>
            <person name="Yan T."/>
            <person name="Shi P."/>
            <person name="Liu M."/>
            <person name="Fu X."/>
            <person name="Pan Q."/>
            <person name="Wang Y."/>
            <person name="Lv Z."/>
            <person name="Lu X."/>
            <person name="Zhang F."/>
            <person name="Jiang W."/>
            <person name="Ma Y."/>
            <person name="Chen M."/>
            <person name="Hao X."/>
            <person name="Li L."/>
            <person name="Tang Y."/>
            <person name="Lv G."/>
            <person name="Zhou Y."/>
            <person name="Sun X."/>
            <person name="Brodelius P.E."/>
            <person name="Rose J.K.C."/>
            <person name="Tang K."/>
        </authorList>
    </citation>
    <scope>NUCLEOTIDE SEQUENCE [LARGE SCALE GENOMIC DNA]</scope>
    <source>
        <strain evidence="8">cv. Huhao1</strain>
        <tissue evidence="7">Leaf</tissue>
    </source>
</reference>
<dbReference type="OrthoDB" id="439808at2759"/>
<comment type="subcellular location">
    <subcellularLocation>
        <location evidence="1">Nucleus</location>
    </subcellularLocation>
</comment>
<dbReference type="InterPro" id="IPR012677">
    <property type="entry name" value="Nucleotide-bd_a/b_plait_sf"/>
</dbReference>
<dbReference type="Pfam" id="PF00076">
    <property type="entry name" value="RRM_1"/>
    <property type="match status" value="3"/>
</dbReference>
<dbReference type="CDD" id="cd00590">
    <property type="entry name" value="RRM_SF"/>
    <property type="match status" value="3"/>
</dbReference>
<dbReference type="STRING" id="35608.A0A2U1PVA3"/>
<evidence type="ECO:0000256" key="3">
    <source>
        <dbReference type="ARBA" id="ARBA00023242"/>
    </source>
</evidence>
<evidence type="ECO:0000256" key="1">
    <source>
        <dbReference type="ARBA" id="ARBA00004123"/>
    </source>
</evidence>
<feature type="domain" description="RRM" evidence="6">
    <location>
        <begin position="4"/>
        <end position="76"/>
    </location>
</feature>
<keyword evidence="8" id="KW-1185">Reference proteome</keyword>
<comment type="caution">
    <text evidence="7">The sequence shown here is derived from an EMBL/GenBank/DDBJ whole genome shotgun (WGS) entry which is preliminary data.</text>
</comment>
<dbReference type="InterPro" id="IPR012921">
    <property type="entry name" value="SPOC_C"/>
</dbReference>
<dbReference type="InterPro" id="IPR035979">
    <property type="entry name" value="RBD_domain_sf"/>
</dbReference>
<dbReference type="PROSITE" id="PS50102">
    <property type="entry name" value="RRM"/>
    <property type="match status" value="3"/>
</dbReference>
<dbReference type="CDD" id="cd21546">
    <property type="entry name" value="SPOC_FPA-like"/>
    <property type="match status" value="1"/>
</dbReference>
<evidence type="ECO:0000256" key="2">
    <source>
        <dbReference type="ARBA" id="ARBA00022884"/>
    </source>
</evidence>
<feature type="domain" description="RRM" evidence="6">
    <location>
        <begin position="81"/>
        <end position="153"/>
    </location>
</feature>
<evidence type="ECO:0000313" key="7">
    <source>
        <dbReference type="EMBL" id="PWA89701.1"/>
    </source>
</evidence>
<evidence type="ECO:0000256" key="4">
    <source>
        <dbReference type="PROSITE-ProRule" id="PRU00176"/>
    </source>
</evidence>
<dbReference type="Pfam" id="PF07744">
    <property type="entry name" value="SPOC"/>
    <property type="match status" value="1"/>
</dbReference>
<feature type="domain" description="RRM" evidence="6">
    <location>
        <begin position="173"/>
        <end position="247"/>
    </location>
</feature>
<dbReference type="PANTHER" id="PTHR23189">
    <property type="entry name" value="RNA RECOGNITION MOTIF-CONTAINING"/>
    <property type="match status" value="1"/>
</dbReference>
<name>A0A2U1PVA3_ARTAN</name>
<sequence>MSSTNLFVGGLPPDVTESELKKLFSEYGGVESVTCYGSRNYGFVNMSSNDDAIRSKDSLNGFLLRGNKLTIQFAKPSKPCKCLWVTGISKYVSKEALRDEFSKFGEIEEFKFQWEKNAAIVDYCRLEDATKAKEAMNGKKKRGTIMHVDYLRSQARKATLQSEGQTEDEQQPSNILCISYPPVVHMDEQKLHNAMILFGEIEKITSFPSKLCSYVEFRSMEEANLAKERLQGKLFSDPRILITFSPNDPTANQTGGLQYQAPQLNVSGQLLVPNSFNGRAIPHGVVGLHTSIQPFAPQGGFDPSQIQREPKRLRTEGTMAYGEMNDRVLVANQITRGVPQVKGLVPSNTRFTNTSPDIIGSPTPDPDYIWRGIIAKGGNRICHARCVPVGDWIGYELPDIVNCSARTGLDMLEKHYADAIGFDIIYFLPDSEEDFASFTEFLRYMGDRNRAGVAKFDDGTTLFLVPPSDFLTRVLKVVGPPRLYGVVLKFPQHASEPAPGPRISQPQYTNELQAPPASNSLPMYYAPPATETPAIPAVDSLTPELLATLAALAKANSNGQQLSGNTAARPPLTSVAALTSLTSSSFPTSESVRSALPVQGTQPYQQDLHTVSGVTSSSQVRGTNVSEPQGMVPGQQSSEFDAEKNERYQSTLKFAASLLLQIQQKQHQ</sequence>
<protein>
    <submittedName>
        <fullName evidence="7">Nucleotide-binding, alpha-beta plait</fullName>
    </submittedName>
</protein>
<dbReference type="SUPFAM" id="SSF54928">
    <property type="entry name" value="RNA-binding domain, RBD"/>
    <property type="match status" value="2"/>
</dbReference>
<dbReference type="Gene3D" id="3.30.70.330">
    <property type="match status" value="3"/>
</dbReference>
<evidence type="ECO:0000256" key="5">
    <source>
        <dbReference type="SAM" id="MobiDB-lite"/>
    </source>
</evidence>
<keyword evidence="3" id="KW-0539">Nucleus</keyword>
<accession>A0A2U1PVA3</accession>
<dbReference type="GO" id="GO:0005634">
    <property type="term" value="C:nucleus"/>
    <property type="evidence" value="ECO:0007669"/>
    <property type="project" value="UniProtKB-SubCell"/>
</dbReference>
<feature type="region of interest" description="Disordered" evidence="5">
    <location>
        <begin position="612"/>
        <end position="645"/>
    </location>
</feature>
<proteinExistence type="predicted"/>
<gene>
    <name evidence="7" type="ORF">CTI12_AA110660</name>
</gene>
<dbReference type="GO" id="GO:0003723">
    <property type="term" value="F:RNA binding"/>
    <property type="evidence" value="ECO:0007669"/>
    <property type="project" value="UniProtKB-UniRule"/>
</dbReference>
<dbReference type="EMBL" id="PKPP01000697">
    <property type="protein sequence ID" value="PWA89701.1"/>
    <property type="molecule type" value="Genomic_DNA"/>
</dbReference>
<dbReference type="InterPro" id="IPR000504">
    <property type="entry name" value="RRM_dom"/>
</dbReference>
<keyword evidence="2 4" id="KW-0694">RNA-binding</keyword>
<evidence type="ECO:0000313" key="8">
    <source>
        <dbReference type="Proteomes" id="UP000245207"/>
    </source>
</evidence>
<feature type="compositionally biased region" description="Polar residues" evidence="5">
    <location>
        <begin position="612"/>
        <end position="627"/>
    </location>
</feature>